<dbReference type="PROSITE" id="PS50088">
    <property type="entry name" value="ANK_REPEAT"/>
    <property type="match status" value="6"/>
</dbReference>
<dbReference type="PANTHER" id="PTHR24198">
    <property type="entry name" value="ANKYRIN REPEAT AND PROTEIN KINASE DOMAIN-CONTAINING PROTEIN"/>
    <property type="match status" value="1"/>
</dbReference>
<comment type="caution">
    <text evidence="4">The sequence shown here is derived from an EMBL/GenBank/DDBJ whole genome shotgun (WGS) entry which is preliminary data.</text>
</comment>
<dbReference type="Gene3D" id="1.25.40.20">
    <property type="entry name" value="Ankyrin repeat-containing domain"/>
    <property type="match status" value="1"/>
</dbReference>
<evidence type="ECO:0000256" key="2">
    <source>
        <dbReference type="ARBA" id="ARBA00023043"/>
    </source>
</evidence>
<dbReference type="SUPFAM" id="SSF160424">
    <property type="entry name" value="BH3703-like"/>
    <property type="match status" value="1"/>
</dbReference>
<dbReference type="InterPro" id="IPR002110">
    <property type="entry name" value="Ankyrin_rpt"/>
</dbReference>
<dbReference type="SUPFAM" id="SSF48403">
    <property type="entry name" value="Ankyrin repeat"/>
    <property type="match status" value="1"/>
</dbReference>
<dbReference type="InterPro" id="IPR036170">
    <property type="entry name" value="YezG-like_sf"/>
</dbReference>
<dbReference type="PROSITE" id="PS50297">
    <property type="entry name" value="ANK_REP_REGION"/>
    <property type="match status" value="6"/>
</dbReference>
<protein>
    <submittedName>
        <fullName evidence="4">Ankyrin repeat domain-containing protein</fullName>
    </submittedName>
</protein>
<gene>
    <name evidence="4" type="ORF">P9271_08750</name>
</gene>
<dbReference type="Pfam" id="PF00023">
    <property type="entry name" value="Ank"/>
    <property type="match status" value="1"/>
</dbReference>
<keyword evidence="5" id="KW-1185">Reference proteome</keyword>
<dbReference type="SMART" id="SM00248">
    <property type="entry name" value="ANK"/>
    <property type="match status" value="6"/>
</dbReference>
<dbReference type="InterPro" id="IPR036770">
    <property type="entry name" value="Ankyrin_rpt-contain_sf"/>
</dbReference>
<name>A0ABU6NXP2_9BACI</name>
<evidence type="ECO:0000256" key="3">
    <source>
        <dbReference type="PROSITE-ProRule" id="PRU00023"/>
    </source>
</evidence>
<organism evidence="4 5">
    <name type="scientific">Metabacillus fastidiosus</name>
    <dbReference type="NCBI Taxonomy" id="1458"/>
    <lineage>
        <taxon>Bacteria</taxon>
        <taxon>Bacillati</taxon>
        <taxon>Bacillota</taxon>
        <taxon>Bacilli</taxon>
        <taxon>Bacillales</taxon>
        <taxon>Bacillaceae</taxon>
        <taxon>Metabacillus</taxon>
    </lineage>
</organism>
<evidence type="ECO:0000313" key="5">
    <source>
        <dbReference type="Proteomes" id="UP001342826"/>
    </source>
</evidence>
<evidence type="ECO:0000256" key="1">
    <source>
        <dbReference type="ARBA" id="ARBA00022737"/>
    </source>
</evidence>
<feature type="repeat" description="ANK" evidence="3">
    <location>
        <begin position="334"/>
        <end position="366"/>
    </location>
</feature>
<dbReference type="EMBL" id="JARTFS010000006">
    <property type="protein sequence ID" value="MED4401398.1"/>
    <property type="molecule type" value="Genomic_DNA"/>
</dbReference>
<dbReference type="PANTHER" id="PTHR24198:SF165">
    <property type="entry name" value="ANKYRIN REPEAT-CONTAINING PROTEIN-RELATED"/>
    <property type="match status" value="1"/>
</dbReference>
<dbReference type="Proteomes" id="UP001342826">
    <property type="component" value="Unassembled WGS sequence"/>
</dbReference>
<dbReference type="RefSeq" id="WP_328015114.1">
    <property type="nucleotide sequence ID" value="NZ_JARTFS010000006.1"/>
</dbReference>
<accession>A0ABU6NXP2</accession>
<evidence type="ECO:0000313" key="4">
    <source>
        <dbReference type="EMBL" id="MED4401398.1"/>
    </source>
</evidence>
<proteinExistence type="predicted"/>
<feature type="repeat" description="ANK" evidence="3">
    <location>
        <begin position="170"/>
        <end position="202"/>
    </location>
</feature>
<feature type="repeat" description="ANK" evidence="3">
    <location>
        <begin position="235"/>
        <end position="267"/>
    </location>
</feature>
<dbReference type="PRINTS" id="PR01415">
    <property type="entry name" value="ANKYRIN"/>
</dbReference>
<feature type="repeat" description="ANK" evidence="3">
    <location>
        <begin position="301"/>
        <end position="333"/>
    </location>
</feature>
<dbReference type="Pfam" id="PF12796">
    <property type="entry name" value="Ank_2"/>
    <property type="match status" value="3"/>
</dbReference>
<sequence>MENRYLQSLVQIILENIPKNADKSLLFAFCNGVVTTYDYFYYEFSRAVELGSLELPSDKVMDNIQGVRDSDEAEWTAFVLAVKKDSSYEIDFYDDLNPTLECSSALRWLEYAHYNIEPASDFDKSLLQSAIKAEKFKKTLNYACYKKDISAIKEQLINIKQSKLNKKDPNRKTPLHIACLDGDAEIVKLLVGAGADLKIKYQGDTPFALACSKGDAETVKYLISKGEDVNEVMARKVTPLHLISQSGNKEIVEYVLDRVININAVTSMKYSALHYAVESNNLEGVTALIENGIDMELLENYKRSALALACDRNQSEMAELLLERGANINSIGLDKKTPLHLACERGFIEVVKILIKYDPDLHARATLYSRPNNEKLRETPIETAKRLGYSEIANILGTDTY</sequence>
<reference evidence="4 5" key="1">
    <citation type="submission" date="2023-03" db="EMBL/GenBank/DDBJ databases">
        <title>Bacillus Genome Sequencing.</title>
        <authorList>
            <person name="Dunlap C."/>
        </authorList>
    </citation>
    <scope>NUCLEOTIDE SEQUENCE [LARGE SCALE GENOMIC DNA]</scope>
    <source>
        <strain evidence="4 5">NRS-1717</strain>
    </source>
</reference>
<keyword evidence="2 3" id="KW-0040">ANK repeat</keyword>
<feature type="repeat" description="ANK" evidence="3">
    <location>
        <begin position="202"/>
        <end position="234"/>
    </location>
</feature>
<feature type="repeat" description="ANK" evidence="3">
    <location>
        <begin position="268"/>
        <end position="300"/>
    </location>
</feature>
<keyword evidence="1" id="KW-0677">Repeat</keyword>